<reference evidence="2" key="1">
    <citation type="journal article" date="2020" name="mSystems">
        <title>Genome- and Community-Level Interaction Insights into Carbon Utilization and Element Cycling Functions of Hydrothermarchaeota in Hydrothermal Sediment.</title>
        <authorList>
            <person name="Zhou Z."/>
            <person name="Liu Y."/>
            <person name="Xu W."/>
            <person name="Pan J."/>
            <person name="Luo Z.H."/>
            <person name="Li M."/>
        </authorList>
    </citation>
    <scope>NUCLEOTIDE SEQUENCE [LARGE SCALE GENOMIC DNA]</scope>
    <source>
        <strain evidence="2">HyVt-527</strain>
    </source>
</reference>
<dbReference type="InterPro" id="IPR050697">
    <property type="entry name" value="Adenylyl/Guanylyl_Cyclase_3/4"/>
</dbReference>
<dbReference type="GO" id="GO:0035556">
    <property type="term" value="P:intracellular signal transduction"/>
    <property type="evidence" value="ECO:0007669"/>
    <property type="project" value="InterPro"/>
</dbReference>
<proteinExistence type="predicted"/>
<accession>A0A7V5UEA6</accession>
<dbReference type="Pfam" id="PF19363">
    <property type="entry name" value="DUF5939"/>
    <property type="match status" value="1"/>
</dbReference>
<dbReference type="SUPFAM" id="SSF55073">
    <property type="entry name" value="Nucleotide cyclase"/>
    <property type="match status" value="1"/>
</dbReference>
<dbReference type="PROSITE" id="PS50125">
    <property type="entry name" value="GUANYLATE_CYCLASE_2"/>
    <property type="match status" value="1"/>
</dbReference>
<evidence type="ECO:0000259" key="1">
    <source>
        <dbReference type="PROSITE" id="PS50125"/>
    </source>
</evidence>
<dbReference type="InterPro" id="IPR001054">
    <property type="entry name" value="A/G_cyclase"/>
</dbReference>
<organism evidence="2">
    <name type="scientific">Caldithrix abyssi</name>
    <dbReference type="NCBI Taxonomy" id="187145"/>
    <lineage>
        <taxon>Bacteria</taxon>
        <taxon>Pseudomonadati</taxon>
        <taxon>Calditrichota</taxon>
        <taxon>Calditrichia</taxon>
        <taxon>Calditrichales</taxon>
        <taxon>Calditrichaceae</taxon>
        <taxon>Caldithrix</taxon>
    </lineage>
</organism>
<dbReference type="CDD" id="cd07302">
    <property type="entry name" value="CHD"/>
    <property type="match status" value="1"/>
</dbReference>
<comment type="caution">
    <text evidence="2">The sequence shown here is derived from an EMBL/GenBank/DDBJ whole genome shotgun (WGS) entry which is preliminary data.</text>
</comment>
<gene>
    <name evidence="2" type="ORF">ENJ89_02605</name>
</gene>
<evidence type="ECO:0000313" key="2">
    <source>
        <dbReference type="EMBL" id="HHJ52063.1"/>
    </source>
</evidence>
<name>A0A7V5UEA6_CALAY</name>
<dbReference type="AlphaFoldDB" id="A0A7V5UEA6"/>
<dbReference type="Gene3D" id="3.30.70.1230">
    <property type="entry name" value="Nucleotide cyclase"/>
    <property type="match status" value="1"/>
</dbReference>
<dbReference type="Pfam" id="PF00211">
    <property type="entry name" value="Guanylate_cyc"/>
    <property type="match status" value="1"/>
</dbReference>
<protein>
    <submittedName>
        <fullName evidence="2">Adenylate/guanylate cyclase domain-containing protein</fullName>
    </submittedName>
</protein>
<dbReference type="InterPro" id="IPR045983">
    <property type="entry name" value="GUC-dom-containing_N"/>
</dbReference>
<dbReference type="PANTHER" id="PTHR43081">
    <property type="entry name" value="ADENYLATE CYCLASE, TERMINAL-DIFFERENTIATION SPECIFIC-RELATED"/>
    <property type="match status" value="1"/>
</dbReference>
<dbReference type="SMART" id="SM00044">
    <property type="entry name" value="CYCc"/>
    <property type="match status" value="1"/>
</dbReference>
<dbReference type="PANTHER" id="PTHR43081:SF19">
    <property type="entry name" value="PH-SENSITIVE ADENYLATE CYCLASE RV1264"/>
    <property type="match status" value="1"/>
</dbReference>
<sequence>MPESQRTYLDEQKIKVILTRMHRAGIPKKLIASTYRFLIQTSPHELVLFNPYRLTSVLGCSRKEMLDLLVLGLFEGLFEMQWDISCPHCNGIAKQHPLIRNITPQVYCPTCKIDFETHADHNIRVSVSVHPQLVRGEPLKAQSPKSADEDQPFLTALELISLPTFRHYFSDQVPALDQSIKIRSVTVMFTDLIQSTRLYSNIGDLNAFVLVKEHFSILFDEIIENSGGVIKTIGDAVMAVFKEGEPAIRVAFAIKKEINNLLKKYDLPEGSGIKIGLARGTSLVVNLNNRADLFGTTVNMAARVVSVSNPDAVAVTEDVFTDLQIRNYIRARRLNVKKKQHVFKGIPGLQNVYLLYPQVSL</sequence>
<feature type="domain" description="Guanylate cyclase" evidence="1">
    <location>
        <begin position="186"/>
        <end position="305"/>
    </location>
</feature>
<dbReference type="EMBL" id="DROD01000183">
    <property type="protein sequence ID" value="HHJ52063.1"/>
    <property type="molecule type" value="Genomic_DNA"/>
</dbReference>
<dbReference type="Proteomes" id="UP000886124">
    <property type="component" value="Unassembled WGS sequence"/>
</dbReference>
<dbReference type="InterPro" id="IPR029787">
    <property type="entry name" value="Nucleotide_cyclase"/>
</dbReference>
<dbReference type="GO" id="GO:0006171">
    <property type="term" value="P:cAMP biosynthetic process"/>
    <property type="evidence" value="ECO:0007669"/>
    <property type="project" value="TreeGrafter"/>
</dbReference>
<dbReference type="GO" id="GO:0004016">
    <property type="term" value="F:adenylate cyclase activity"/>
    <property type="evidence" value="ECO:0007669"/>
    <property type="project" value="UniProtKB-ARBA"/>
</dbReference>